<feature type="transmembrane region" description="Helical" evidence="2">
    <location>
        <begin position="284"/>
        <end position="303"/>
    </location>
</feature>
<feature type="compositionally biased region" description="Low complexity" evidence="1">
    <location>
        <begin position="835"/>
        <end position="844"/>
    </location>
</feature>
<organism evidence="4 5">
    <name type="scientific">Ectocarpus siliculosus</name>
    <name type="common">Brown alga</name>
    <name type="synonym">Conferva siliculosa</name>
    <dbReference type="NCBI Taxonomy" id="2880"/>
    <lineage>
        <taxon>Eukaryota</taxon>
        <taxon>Sar</taxon>
        <taxon>Stramenopiles</taxon>
        <taxon>Ochrophyta</taxon>
        <taxon>PX clade</taxon>
        <taxon>Phaeophyceae</taxon>
        <taxon>Ectocarpales</taxon>
        <taxon>Ectocarpaceae</taxon>
        <taxon>Ectocarpus</taxon>
    </lineage>
</organism>
<dbReference type="PROSITE" id="PS50156">
    <property type="entry name" value="SSD"/>
    <property type="match status" value="1"/>
</dbReference>
<dbReference type="SUPFAM" id="SSF82866">
    <property type="entry name" value="Multidrug efflux transporter AcrB transmembrane domain"/>
    <property type="match status" value="2"/>
</dbReference>
<dbReference type="InterPro" id="IPR000731">
    <property type="entry name" value="SSD"/>
</dbReference>
<keyword evidence="2" id="KW-0472">Membrane</keyword>
<dbReference type="OMA" id="CEPLART"/>
<feature type="compositionally biased region" description="Polar residues" evidence="1">
    <location>
        <begin position="810"/>
        <end position="826"/>
    </location>
</feature>
<feature type="transmembrane region" description="Helical" evidence="2">
    <location>
        <begin position="1312"/>
        <end position="1332"/>
    </location>
</feature>
<feature type="transmembrane region" description="Helical" evidence="2">
    <location>
        <begin position="1278"/>
        <end position="1300"/>
    </location>
</feature>
<feature type="transmembrane region" description="Helical" evidence="2">
    <location>
        <begin position="1205"/>
        <end position="1225"/>
    </location>
</feature>
<feature type="compositionally biased region" description="Polar residues" evidence="1">
    <location>
        <begin position="773"/>
        <end position="802"/>
    </location>
</feature>
<evidence type="ECO:0000256" key="1">
    <source>
        <dbReference type="SAM" id="MobiDB-lite"/>
    </source>
</evidence>
<keyword evidence="5" id="KW-1185">Reference proteome</keyword>
<gene>
    <name evidence="4" type="ORF">Esi_0178_0026</name>
</gene>
<dbReference type="eggNOG" id="KOG1933">
    <property type="taxonomic scope" value="Eukaryota"/>
</dbReference>
<dbReference type="InterPro" id="IPR053956">
    <property type="entry name" value="NPC1_MLD"/>
</dbReference>
<evidence type="ECO:0000313" key="4">
    <source>
        <dbReference type="EMBL" id="CBJ30169.1"/>
    </source>
</evidence>
<feature type="region of interest" description="Disordered" evidence="1">
    <location>
        <begin position="568"/>
        <end position="652"/>
    </location>
</feature>
<feature type="compositionally biased region" description="Low complexity" evidence="1">
    <location>
        <begin position="624"/>
        <end position="636"/>
    </location>
</feature>
<dbReference type="Pfam" id="PF12349">
    <property type="entry name" value="Sterol-sensing"/>
    <property type="match status" value="2"/>
</dbReference>
<sequence length="1457" mass="155607">MAEQSWLWRYSVGVCRRPRLVIAACVVATLTCSFGLFRVRIITNPDLIWVPPNSLANRQKEFFDDAFDPFFRINQVFFVAESAADTVGEGPDMIAKHYLQRVMSVQRAIENANFTTPDGESKGFESLCFKPIDGEGCLVEGPSQYWLNDPIVLAGDVSPSLTAACQTSDPFLASRSPCMDQIGTPVMRGVVFGDIGVNSEVVSPDPCGGSVPKAGALVLTFVLNNYRDPDYQKLAEQWEKEVFLAVVEEARGMLANDVQAPMKVSYMAERSVSDSLSVEAGENAWVLVVSYLCMFLYVSLILGTPCHAIRSRYSLALTGITIVVASLATTIGLLSLAGVDTTLIVWEVVPFLTLAIGVDNMVILSREFDRLESTPEFEACASDGQHGQHLKGAGHPNGKGKGEGMDTTGPTFSWAGSASTSTSTSLLSGRGRGDDNKTTAEARLEERMGAAVSKVAPSILGAAVCEAVAFLVGALTDIPALRQFCLVAATAVVVGFALQISWFMAALCLDARRVSQGRLDLAPWMTLPEEDDDSDRFWYSSPESGSVRDLTVPLLGFQSPAATAAAAVGRWRRRRTGRRLSSPLACRHRSKEGRTSPTKTGDTDWLSPYHTSTRRQPAEEEAPRSAAAARGGYARSEGGGGGGGLYDSDDDSVTGREHLLSVASEIGSGSEANPALLFGTPTRRAVPTSGRGSRAAAIARRRTTGCDGNGKGVVDSAGKGGWTLDRGARRGWFDDPSDYCDNTAGERDSIRTTMTTLPTLAHEVSASLGEASPSMSTIDDASTTLSNSGQANGCDNGAGNSTDNKDSTSKTDGNGSSSTINNSKPTSGIDRGHASSSSSSVSPSRPKDGDGGTVAPFLLGGNVVEGYLSLPSNQPPRRGSGDDRGGRGAGLLLAGPPPEDDEEGFVGDGLSFESVGGAGLSIFREQLYEEGRGKGALASRFIERYYLPALFSRGGKALTLAVAAALAFLGCLGMHGLQMGLEPQLAAPTDFYLQDYYDAQFSMGEAGPPAYVVFSDLDYFQAFNDTDVQQAFHGVATGLAQLQRYVQTPIYSWFDTMVAWVNQKDTLAADCPAQTQITDEASFYDMVELFLSIPIESQCCQSYGACGAQFDTDVSFDDGGEDGVRRIVASRLRFNMQPLRTQRDFVNSHYYVNFVTNQLADKIPERYKGQRKANKAVGNLAFPYSLYFTFYEQYDFIQGVALQNVALALAVVFLSIAVLSGFAIATMVSSLVLGTTLGIVGLVMSLGLSVEFCLHVAMAFQRALGTRQERAEAAMKSAGASVLTGITLTKLVGVSVLAIAPSLLFRVYYFRMYMATVAVGAFQGLAVLPVLLSMCGPKGTPPPVVRLPRLNSWTQDQEDGWGEMHDDDDAHFPSPSHQADDQAGVHGDSGGYYELGGGRTPRGGGALGWNREQRCHGGIGDAWGGGDAEERFLRDNGVAALYQAEEETKEKSSVPSA</sequence>
<feature type="compositionally biased region" description="Basic and acidic residues" evidence="1">
    <location>
        <begin position="1362"/>
        <end position="1371"/>
    </location>
</feature>
<evidence type="ECO:0000256" key="2">
    <source>
        <dbReference type="SAM" id="Phobius"/>
    </source>
</evidence>
<feature type="transmembrane region" description="Helical" evidence="2">
    <location>
        <begin position="481"/>
        <end position="509"/>
    </location>
</feature>
<keyword evidence="2" id="KW-0812">Transmembrane</keyword>
<name>D7FNB2_ECTSI</name>
<reference evidence="4 5" key="1">
    <citation type="journal article" date="2010" name="Nature">
        <title>The Ectocarpus genome and the independent evolution of multicellularity in brown algae.</title>
        <authorList>
            <person name="Cock J.M."/>
            <person name="Sterck L."/>
            <person name="Rouze P."/>
            <person name="Scornet D."/>
            <person name="Allen A.E."/>
            <person name="Amoutzias G."/>
            <person name="Anthouard V."/>
            <person name="Artiguenave F."/>
            <person name="Aury J.M."/>
            <person name="Badger J.H."/>
            <person name="Beszteri B."/>
            <person name="Billiau K."/>
            <person name="Bonnet E."/>
            <person name="Bothwell J.H."/>
            <person name="Bowler C."/>
            <person name="Boyen C."/>
            <person name="Brownlee C."/>
            <person name="Carrano C.J."/>
            <person name="Charrier B."/>
            <person name="Cho G.Y."/>
            <person name="Coelho S.M."/>
            <person name="Collen J."/>
            <person name="Corre E."/>
            <person name="Da Silva C."/>
            <person name="Delage L."/>
            <person name="Delaroque N."/>
            <person name="Dittami S.M."/>
            <person name="Doulbeau S."/>
            <person name="Elias M."/>
            <person name="Farnham G."/>
            <person name="Gachon C.M."/>
            <person name="Gschloessl B."/>
            <person name="Heesch S."/>
            <person name="Jabbari K."/>
            <person name="Jubin C."/>
            <person name="Kawai H."/>
            <person name="Kimura K."/>
            <person name="Kloareg B."/>
            <person name="Kupper F.C."/>
            <person name="Lang D."/>
            <person name="Le Bail A."/>
            <person name="Leblanc C."/>
            <person name="Lerouge P."/>
            <person name="Lohr M."/>
            <person name="Lopez P.J."/>
            <person name="Martens C."/>
            <person name="Maumus F."/>
            <person name="Michel G."/>
            <person name="Miranda-Saavedra D."/>
            <person name="Morales J."/>
            <person name="Moreau H."/>
            <person name="Motomura T."/>
            <person name="Nagasato C."/>
            <person name="Napoli C.A."/>
            <person name="Nelson D.R."/>
            <person name="Nyvall-Collen P."/>
            <person name="Peters A.F."/>
            <person name="Pommier C."/>
            <person name="Potin P."/>
            <person name="Poulain J."/>
            <person name="Quesneville H."/>
            <person name="Read B."/>
            <person name="Rensing S.A."/>
            <person name="Ritter A."/>
            <person name="Rousvoal S."/>
            <person name="Samanta M."/>
            <person name="Samson G."/>
            <person name="Schroeder D.C."/>
            <person name="Segurens B."/>
            <person name="Strittmatter M."/>
            <person name="Tonon T."/>
            <person name="Tregear J.W."/>
            <person name="Valentin K."/>
            <person name="von Dassow P."/>
            <person name="Yamagishi T."/>
            <person name="Van de Peer Y."/>
            <person name="Wincker P."/>
        </authorList>
    </citation>
    <scope>NUCLEOTIDE SEQUENCE [LARGE SCALE GENOMIC DNA]</scope>
    <source>
        <strain evidence="5">Ec32 / CCAP1310/4</strain>
    </source>
</reference>
<accession>D7FNB2</accession>
<feature type="transmembrane region" description="Helical" evidence="2">
    <location>
        <begin position="20"/>
        <end position="37"/>
    </location>
</feature>
<feature type="compositionally biased region" description="Low complexity" evidence="1">
    <location>
        <begin position="688"/>
        <end position="698"/>
    </location>
</feature>
<evidence type="ECO:0000313" key="5">
    <source>
        <dbReference type="Proteomes" id="UP000002630"/>
    </source>
</evidence>
<dbReference type="GO" id="GO:0015918">
    <property type="term" value="P:sterol transport"/>
    <property type="evidence" value="ECO:0007669"/>
    <property type="project" value="TreeGrafter"/>
</dbReference>
<feature type="domain" description="SSD" evidence="3">
    <location>
        <begin position="283"/>
        <end position="509"/>
    </location>
</feature>
<dbReference type="EMBL" id="FN648275">
    <property type="protein sequence ID" value="CBJ30169.1"/>
    <property type="molecule type" value="Genomic_DNA"/>
</dbReference>
<dbReference type="Pfam" id="PF22314">
    <property type="entry name" value="NPC1_MLD"/>
    <property type="match status" value="1"/>
</dbReference>
<feature type="region of interest" description="Disordered" evidence="1">
    <location>
        <begin position="1356"/>
        <end position="1397"/>
    </location>
</feature>
<protein>
    <recommendedName>
        <fullName evidence="3">SSD domain-containing protein</fullName>
    </recommendedName>
</protein>
<dbReference type="PANTHER" id="PTHR45727">
    <property type="entry name" value="NPC INTRACELLULAR CHOLESTEROL TRANSPORTER 1"/>
    <property type="match status" value="1"/>
</dbReference>
<dbReference type="OrthoDB" id="6510177at2759"/>
<feature type="transmembrane region" description="Helical" evidence="2">
    <location>
        <begin position="315"/>
        <end position="337"/>
    </location>
</feature>
<feature type="transmembrane region" description="Helical" evidence="2">
    <location>
        <begin position="1231"/>
        <end position="1257"/>
    </location>
</feature>
<evidence type="ECO:0000259" key="3">
    <source>
        <dbReference type="PROSITE" id="PS50156"/>
    </source>
</evidence>
<feature type="transmembrane region" description="Helical" evidence="2">
    <location>
        <begin position="343"/>
        <end position="364"/>
    </location>
</feature>
<feature type="region of interest" description="Disordered" evidence="1">
    <location>
        <begin position="768"/>
        <end position="904"/>
    </location>
</feature>
<feature type="compositionally biased region" description="Gly residues" evidence="1">
    <location>
        <begin position="1387"/>
        <end position="1397"/>
    </location>
</feature>
<feature type="compositionally biased region" description="Low complexity" evidence="1">
    <location>
        <begin position="415"/>
        <end position="429"/>
    </location>
</feature>
<dbReference type="InterPro" id="IPR053958">
    <property type="entry name" value="HMGCR/SNAP/NPC1-like_SSD"/>
</dbReference>
<dbReference type="Gene3D" id="1.20.1640.10">
    <property type="entry name" value="Multidrug efflux transporter AcrB transmembrane domain"/>
    <property type="match status" value="2"/>
</dbReference>
<feature type="region of interest" description="Disordered" evidence="1">
    <location>
        <begin position="664"/>
        <end position="699"/>
    </location>
</feature>
<dbReference type="Proteomes" id="UP000002630">
    <property type="component" value="Linkage Group LG25"/>
</dbReference>
<dbReference type="GO" id="GO:0016020">
    <property type="term" value="C:membrane"/>
    <property type="evidence" value="ECO:0007669"/>
    <property type="project" value="TreeGrafter"/>
</dbReference>
<dbReference type="PANTHER" id="PTHR45727:SF9">
    <property type="entry name" value="SSD DOMAIN-CONTAINING PROTEIN"/>
    <property type="match status" value="1"/>
</dbReference>
<dbReference type="InParanoid" id="D7FNB2"/>
<dbReference type="GO" id="GO:0032934">
    <property type="term" value="F:sterol binding"/>
    <property type="evidence" value="ECO:0007669"/>
    <property type="project" value="TreeGrafter"/>
</dbReference>
<feature type="region of interest" description="Disordered" evidence="1">
    <location>
        <begin position="382"/>
        <end position="436"/>
    </location>
</feature>
<keyword evidence="2" id="KW-1133">Transmembrane helix</keyword>
<proteinExistence type="predicted"/>
<dbReference type="EMBL" id="FN649750">
    <property type="protein sequence ID" value="CBJ30169.1"/>
    <property type="molecule type" value="Genomic_DNA"/>
</dbReference>